<dbReference type="Proteomes" id="UP000005974">
    <property type="component" value="Unassembled WGS sequence"/>
</dbReference>
<dbReference type="EMBL" id="AGXJ01000072">
    <property type="protein sequence ID" value="EIY29159.1"/>
    <property type="molecule type" value="Genomic_DNA"/>
</dbReference>
<proteinExistence type="predicted"/>
<evidence type="ECO:0000313" key="2">
    <source>
        <dbReference type="Proteomes" id="UP000005974"/>
    </source>
</evidence>
<sequence>MEILTGHGTLIFGNHCHNNINIMEKKYQITSYQLVYASGGRDTVKLFMPVMVDDLEKYRNSIRATHDCIGVNLTYTELP</sequence>
<evidence type="ECO:0000313" key="1">
    <source>
        <dbReference type="EMBL" id="EIY29159.1"/>
    </source>
</evidence>
<reference evidence="1 2" key="1">
    <citation type="submission" date="2012-02" db="EMBL/GenBank/DDBJ databases">
        <title>The Genome Sequence of Bacteroides dorei CL02T12C06.</title>
        <authorList>
            <consortium name="The Broad Institute Genome Sequencing Platform"/>
            <person name="Earl A."/>
            <person name="Ward D."/>
            <person name="Feldgarden M."/>
            <person name="Gevers D."/>
            <person name="Zitomersky N.L."/>
            <person name="Coyne M.J."/>
            <person name="Comstock L.E."/>
            <person name="Young S.K."/>
            <person name="Zeng Q."/>
            <person name="Gargeya S."/>
            <person name="Fitzgerald M."/>
            <person name="Haas B."/>
            <person name="Abouelleil A."/>
            <person name="Alvarado L."/>
            <person name="Arachchi H.M."/>
            <person name="Berlin A."/>
            <person name="Chapman S.B."/>
            <person name="Gearin G."/>
            <person name="Goldberg J."/>
            <person name="Griggs A."/>
            <person name="Gujja S."/>
            <person name="Hansen M."/>
            <person name="Heiman D."/>
            <person name="Howarth C."/>
            <person name="Larimer J."/>
            <person name="Lui A."/>
            <person name="MacDonald P.J.P."/>
            <person name="McCowen C."/>
            <person name="Montmayeur A."/>
            <person name="Murphy C."/>
            <person name="Neiman D."/>
            <person name="Pearson M."/>
            <person name="Priest M."/>
            <person name="Roberts A."/>
            <person name="Saif S."/>
            <person name="Shea T."/>
            <person name="Sisk P."/>
            <person name="Stolte C."/>
            <person name="Sykes S."/>
            <person name="Wortman J."/>
            <person name="Nusbaum C."/>
            <person name="Birren B."/>
        </authorList>
    </citation>
    <scope>NUCLEOTIDE SEQUENCE [LARGE SCALE GENOMIC DNA]</scope>
    <source>
        <strain evidence="1 2">CL02T12C06</strain>
    </source>
</reference>
<keyword evidence="2" id="KW-1185">Reference proteome</keyword>
<dbReference type="PATRIC" id="fig|997876.3.peg.3984"/>
<protein>
    <submittedName>
        <fullName evidence="1">Uncharacterized protein</fullName>
    </submittedName>
</protein>
<gene>
    <name evidence="1" type="ORF">HMPREF1064_03818</name>
</gene>
<comment type="caution">
    <text evidence="1">The sequence shown here is derived from an EMBL/GenBank/DDBJ whole genome shotgun (WGS) entry which is preliminary data.</text>
</comment>
<dbReference type="HOGENOM" id="CLU_196527_0_0_10"/>
<name>I9F7R5_9BACT</name>
<dbReference type="AlphaFoldDB" id="I9F7R5"/>
<organism evidence="1 2">
    <name type="scientific">Phocaeicola dorei CL02T12C06</name>
    <dbReference type="NCBI Taxonomy" id="997876"/>
    <lineage>
        <taxon>Bacteria</taxon>
        <taxon>Pseudomonadati</taxon>
        <taxon>Bacteroidota</taxon>
        <taxon>Bacteroidia</taxon>
        <taxon>Bacteroidales</taxon>
        <taxon>Bacteroidaceae</taxon>
        <taxon>Phocaeicola</taxon>
    </lineage>
</organism>
<accession>I9F7R5</accession>